<evidence type="ECO:0000256" key="11">
    <source>
        <dbReference type="ARBA" id="ARBA00036904"/>
    </source>
</evidence>
<keyword evidence="19" id="KW-1185">Reference proteome</keyword>
<dbReference type="Pfam" id="PF00293">
    <property type="entry name" value="NUDIX"/>
    <property type="match status" value="1"/>
</dbReference>
<keyword evidence="9" id="KW-0234">DNA repair</keyword>
<evidence type="ECO:0000256" key="15">
    <source>
        <dbReference type="ARBA" id="ARBA00041979"/>
    </source>
</evidence>
<evidence type="ECO:0000256" key="9">
    <source>
        <dbReference type="ARBA" id="ARBA00023204"/>
    </source>
</evidence>
<comment type="catalytic activity">
    <reaction evidence="11">
        <text>8-oxo-GTP + H2O = 8-oxo-GMP + diphosphate + H(+)</text>
        <dbReference type="Rhea" id="RHEA:67616"/>
        <dbReference type="ChEBI" id="CHEBI:15377"/>
        <dbReference type="ChEBI" id="CHEBI:15378"/>
        <dbReference type="ChEBI" id="CHEBI:33019"/>
        <dbReference type="ChEBI" id="CHEBI:143553"/>
        <dbReference type="ChEBI" id="CHEBI:145694"/>
    </reaction>
</comment>
<evidence type="ECO:0000256" key="5">
    <source>
        <dbReference type="ARBA" id="ARBA00022723"/>
    </source>
</evidence>
<dbReference type="OrthoDB" id="9761969at2"/>
<feature type="domain" description="Nudix hydrolase" evidence="17">
    <location>
        <begin position="3"/>
        <end position="136"/>
    </location>
</feature>
<evidence type="ECO:0000256" key="8">
    <source>
        <dbReference type="ARBA" id="ARBA00022842"/>
    </source>
</evidence>
<dbReference type="GO" id="GO:0008413">
    <property type="term" value="F:8-oxo-7,8-dihydroguanosine triphosphate pyrophosphatase activity"/>
    <property type="evidence" value="ECO:0007669"/>
    <property type="project" value="TreeGrafter"/>
</dbReference>
<evidence type="ECO:0000256" key="10">
    <source>
        <dbReference type="ARBA" id="ARBA00035861"/>
    </source>
</evidence>
<evidence type="ECO:0000256" key="7">
    <source>
        <dbReference type="ARBA" id="ARBA00022801"/>
    </source>
</evidence>
<dbReference type="GO" id="GO:0044715">
    <property type="term" value="F:8-oxo-dGDP phosphatase activity"/>
    <property type="evidence" value="ECO:0007669"/>
    <property type="project" value="TreeGrafter"/>
</dbReference>
<dbReference type="EMBL" id="MLCB01000125">
    <property type="protein sequence ID" value="OJI94005.1"/>
    <property type="molecule type" value="Genomic_DNA"/>
</dbReference>
<keyword evidence="6" id="KW-0227">DNA damage</keyword>
<evidence type="ECO:0000256" key="14">
    <source>
        <dbReference type="ARBA" id="ARBA00041592"/>
    </source>
</evidence>
<evidence type="ECO:0000259" key="17">
    <source>
        <dbReference type="PROSITE" id="PS51462"/>
    </source>
</evidence>
<reference evidence="18 19" key="1">
    <citation type="submission" date="2016-10" db="EMBL/GenBank/DDBJ databases">
        <title>Genome sequence of Planktotalea frisia SH6-1.</title>
        <authorList>
            <person name="Poehlein A."/>
            <person name="Bakenhus I."/>
            <person name="Voget S."/>
            <person name="Brinkhoff T."/>
            <person name="Simon M."/>
        </authorList>
    </citation>
    <scope>NUCLEOTIDE SEQUENCE [LARGE SCALE GENOMIC DNA]</scope>
    <source>
        <strain evidence="18 19">SH6-1</strain>
    </source>
</reference>
<keyword evidence="4" id="KW-0235">DNA replication</keyword>
<dbReference type="Gene3D" id="3.90.79.10">
    <property type="entry name" value="Nucleoside Triphosphate Pyrophosphohydrolase"/>
    <property type="match status" value="1"/>
</dbReference>
<evidence type="ECO:0000313" key="18">
    <source>
        <dbReference type="EMBL" id="OJI94005.1"/>
    </source>
</evidence>
<dbReference type="AlphaFoldDB" id="A0A1L9NXI1"/>
<dbReference type="PANTHER" id="PTHR47707:SF1">
    <property type="entry name" value="NUDIX HYDROLASE FAMILY PROTEIN"/>
    <property type="match status" value="1"/>
</dbReference>
<proteinExistence type="inferred from homology"/>
<comment type="catalytic activity">
    <reaction evidence="10">
        <text>8-oxo-dGTP + H2O = 8-oxo-dGMP + diphosphate + H(+)</text>
        <dbReference type="Rhea" id="RHEA:31575"/>
        <dbReference type="ChEBI" id="CHEBI:15377"/>
        <dbReference type="ChEBI" id="CHEBI:15378"/>
        <dbReference type="ChEBI" id="CHEBI:33019"/>
        <dbReference type="ChEBI" id="CHEBI:63224"/>
        <dbReference type="ChEBI" id="CHEBI:77896"/>
        <dbReference type="EC" id="3.6.1.55"/>
    </reaction>
</comment>
<dbReference type="STRING" id="696762.PFRI_17440"/>
<evidence type="ECO:0000256" key="1">
    <source>
        <dbReference type="ARBA" id="ARBA00001946"/>
    </source>
</evidence>
<evidence type="ECO:0000256" key="12">
    <source>
        <dbReference type="ARBA" id="ARBA00038905"/>
    </source>
</evidence>
<gene>
    <name evidence="18" type="primary">mutT</name>
    <name evidence="18" type="ORF">PFRI_17440</name>
</gene>
<dbReference type="PROSITE" id="PS51462">
    <property type="entry name" value="NUDIX"/>
    <property type="match status" value="1"/>
</dbReference>
<accession>A0A1L9NXI1</accession>
<dbReference type="SUPFAM" id="SSF55811">
    <property type="entry name" value="Nudix"/>
    <property type="match status" value="1"/>
</dbReference>
<dbReference type="PANTHER" id="PTHR47707">
    <property type="entry name" value="8-OXO-DGTP DIPHOSPHATASE"/>
    <property type="match status" value="1"/>
</dbReference>
<name>A0A1L9NXI1_9RHOB</name>
<dbReference type="InterPro" id="IPR015797">
    <property type="entry name" value="NUDIX_hydrolase-like_dom_sf"/>
</dbReference>
<dbReference type="EC" id="3.6.1.55" evidence="12"/>
<evidence type="ECO:0000313" key="19">
    <source>
        <dbReference type="Proteomes" id="UP000184514"/>
    </source>
</evidence>
<dbReference type="GO" id="GO:0044716">
    <property type="term" value="F:8-oxo-GDP phosphatase activity"/>
    <property type="evidence" value="ECO:0007669"/>
    <property type="project" value="TreeGrafter"/>
</dbReference>
<dbReference type="RefSeq" id="WP_072630318.1">
    <property type="nucleotide sequence ID" value="NZ_MLCB01000125.1"/>
</dbReference>
<evidence type="ECO:0000256" key="6">
    <source>
        <dbReference type="ARBA" id="ARBA00022763"/>
    </source>
</evidence>
<comment type="caution">
    <text evidence="18">The sequence shown here is derived from an EMBL/GenBank/DDBJ whole genome shotgun (WGS) entry which is preliminary data.</text>
</comment>
<dbReference type="Proteomes" id="UP000184514">
    <property type="component" value="Unassembled WGS sequence"/>
</dbReference>
<protein>
    <recommendedName>
        <fullName evidence="13">8-oxo-dGTP diphosphatase</fullName>
        <ecNumber evidence="12">3.6.1.55</ecNumber>
    </recommendedName>
    <alternativeName>
        <fullName evidence="16">7,8-dihydro-8-oxoguanine-triphosphatase</fullName>
    </alternativeName>
    <alternativeName>
        <fullName evidence="15">Mutator protein MutT</fullName>
    </alternativeName>
    <alternativeName>
        <fullName evidence="14">dGTP pyrophosphohydrolase</fullName>
    </alternativeName>
</protein>
<evidence type="ECO:0000256" key="4">
    <source>
        <dbReference type="ARBA" id="ARBA00022705"/>
    </source>
</evidence>
<comment type="cofactor">
    <cofactor evidence="1">
        <name>Mg(2+)</name>
        <dbReference type="ChEBI" id="CHEBI:18420"/>
    </cofactor>
</comment>
<dbReference type="GO" id="GO:0006281">
    <property type="term" value="P:DNA repair"/>
    <property type="evidence" value="ECO:0007669"/>
    <property type="project" value="UniProtKB-KW"/>
</dbReference>
<dbReference type="InterPro" id="IPR047127">
    <property type="entry name" value="MutT-like"/>
</dbReference>
<evidence type="ECO:0000256" key="3">
    <source>
        <dbReference type="ARBA" id="ARBA00022457"/>
    </source>
</evidence>
<dbReference type="GO" id="GO:0006260">
    <property type="term" value="P:DNA replication"/>
    <property type="evidence" value="ECO:0007669"/>
    <property type="project" value="UniProtKB-KW"/>
</dbReference>
<sequence length="137" mass="15865">MNKRSSQYACALIVRDNQVLLGRRAHFRAAYPNCWDFIGGKIETGESKEAALTRELAEEIAIVPTNPIYFEKIEDKHVCTDQPPVYHFYKVTEWQNGDPHINNHEHAHLAWFTLEQACDLSNLALPEYRNLLRSLLK</sequence>
<evidence type="ECO:0000256" key="13">
    <source>
        <dbReference type="ARBA" id="ARBA00040794"/>
    </source>
</evidence>
<evidence type="ECO:0000256" key="16">
    <source>
        <dbReference type="ARBA" id="ARBA00042798"/>
    </source>
</evidence>
<dbReference type="GO" id="GO:0046872">
    <property type="term" value="F:metal ion binding"/>
    <property type="evidence" value="ECO:0007669"/>
    <property type="project" value="UniProtKB-KW"/>
</dbReference>
<dbReference type="GO" id="GO:0035539">
    <property type="term" value="F:8-oxo-7,8-dihydrodeoxyguanosine triphosphate pyrophosphatase activity"/>
    <property type="evidence" value="ECO:0007669"/>
    <property type="project" value="UniProtKB-EC"/>
</dbReference>
<organism evidence="18 19">
    <name type="scientific">Planktotalea frisia</name>
    <dbReference type="NCBI Taxonomy" id="696762"/>
    <lineage>
        <taxon>Bacteria</taxon>
        <taxon>Pseudomonadati</taxon>
        <taxon>Pseudomonadota</taxon>
        <taxon>Alphaproteobacteria</taxon>
        <taxon>Rhodobacterales</taxon>
        <taxon>Paracoccaceae</taxon>
        <taxon>Planktotalea</taxon>
    </lineage>
</organism>
<keyword evidence="8" id="KW-0460">Magnesium</keyword>
<keyword evidence="5" id="KW-0479">Metal-binding</keyword>
<comment type="similarity">
    <text evidence="2">Belongs to the Nudix hydrolase family.</text>
</comment>
<evidence type="ECO:0000256" key="2">
    <source>
        <dbReference type="ARBA" id="ARBA00005582"/>
    </source>
</evidence>
<keyword evidence="3" id="KW-0515">Mutator protein</keyword>
<keyword evidence="7 18" id="KW-0378">Hydrolase</keyword>
<dbReference type="InterPro" id="IPR000086">
    <property type="entry name" value="NUDIX_hydrolase_dom"/>
</dbReference>